<organism evidence="9 10">
    <name type="scientific">Ditylenchus destructor</name>
    <dbReference type="NCBI Taxonomy" id="166010"/>
    <lineage>
        <taxon>Eukaryota</taxon>
        <taxon>Metazoa</taxon>
        <taxon>Ecdysozoa</taxon>
        <taxon>Nematoda</taxon>
        <taxon>Chromadorea</taxon>
        <taxon>Rhabditida</taxon>
        <taxon>Tylenchina</taxon>
        <taxon>Tylenchomorpha</taxon>
        <taxon>Sphaerularioidea</taxon>
        <taxon>Anguinidae</taxon>
        <taxon>Anguininae</taxon>
        <taxon>Ditylenchus</taxon>
    </lineage>
</organism>
<keyword evidence="6" id="KW-1015">Disulfide bond</keyword>
<evidence type="ECO:0000313" key="9">
    <source>
        <dbReference type="EMBL" id="KAI1701183.1"/>
    </source>
</evidence>
<dbReference type="PRINTS" id="PR00724">
    <property type="entry name" value="CRBOXYPTASEC"/>
</dbReference>
<dbReference type="EC" id="3.4.16.-" evidence="8"/>
<dbReference type="GO" id="GO:0004185">
    <property type="term" value="F:serine-type carboxypeptidase activity"/>
    <property type="evidence" value="ECO:0007669"/>
    <property type="project" value="UniProtKB-UniRule"/>
</dbReference>
<evidence type="ECO:0000256" key="1">
    <source>
        <dbReference type="ARBA" id="ARBA00004613"/>
    </source>
</evidence>
<feature type="signal peptide" evidence="8">
    <location>
        <begin position="1"/>
        <end position="33"/>
    </location>
</feature>
<evidence type="ECO:0000256" key="3">
    <source>
        <dbReference type="ARBA" id="ARBA00022525"/>
    </source>
</evidence>
<dbReference type="InterPro" id="IPR033124">
    <property type="entry name" value="Ser_caboxypep_his_AS"/>
</dbReference>
<keyword evidence="10" id="KW-1185">Reference proteome</keyword>
<dbReference type="Proteomes" id="UP001201812">
    <property type="component" value="Unassembled WGS sequence"/>
</dbReference>
<evidence type="ECO:0000313" key="10">
    <source>
        <dbReference type="Proteomes" id="UP001201812"/>
    </source>
</evidence>
<keyword evidence="8 9" id="KW-0121">Carboxypeptidase</keyword>
<keyword evidence="4 8" id="KW-0732">Signal</keyword>
<sequence length="2295" mass="260939">MVFKFNANGFTLLFLSCILIIFCTICWIPSASSSTSQKDDDVIGYLPGLNFEYNHHQYSGYFKLASKSNLHYWFLESQSDPANDPLMLWISGGPGCSSIFALVTEMGPFFINSDGKTLFENVYSWNKIANILFFDNPRDVGFSYSEPNTTDFPEYNDDNAVIDIISGLRQFLVRFPEYNRRDFYVFGESYAGIWSSVLTKEIISRIKEDPKSFNLNFVGLAIGNGFLSLNHYLNSYVNMAMYKGFIGKEDFDFLKDNCCKGVIPVQNCNFSDYLYGDEHAKIHVRDFNTSVEKQCAERIFKIADDQFLHGIKGYYSYNINRDCYVSPDNFTRDNKTLMKAARYRQAWELKTDDSLITDGLNRFVDQGSLINKLSTDQLGGFYCYTDDMSEIYLNRADVRQALKIPASLDGKKFQLCGDLLDKYKVQYFDTTDFFQWIFDSGYPLKLLIYNGDLDGVCNFLGVSTLVHSFGLTQLFDGKRVAWRYQKDSFVPMTVGYVERFQKGNVLLDLLTLSGGGHMLPRTMPGPSLQMFANFLTNDRNYSRPLNFNPIQGKARVKNPVPPAMKISRKQADVIHAIPGMTSTLYYKQHAGYLSGGYGTFLHYWLLESQTNPLTDPLLIWIGSDDCTSLKQLLTEHGPFHPNPDGKTLYENVFAWNKGTNMLYLDTSRSSLSKRAVKIDATPDDLQIIAELYMSLKDFIDAYPEYANRALYLAGDSYAAVYVASLADRLIREAKLQVQHGIKLTGLIIGNGMLSDTHIINSIIPVKYHRAYIGKRDWDSLAECCTEVSYKNLPRCDFSKYLKFNGSLVDVSPADDSMCASRIASMSQPRIRDAAGNQIVNIYNDCYETDADNTQHLGSVLLEDKRKRDAMDNDALNFYSTDSQGGFPCFGKNRAEEWLNFKDVKRTLRIPNTKENLRICRGESSAEYVHQIRDTSFLFDAIVKSNYPLKILIYNGDLDITYNAIGAQWFVEDLVKRNSLNVVKPHEPWIYHGKYGGYVKRFGGNKTSLDLLTIKGAGRAMAMDRPGPALQMITNFITGRDYSTPVQFKTDFTPLFKEYQIKEAMSDSISTNKPPKKVTEWSHKSARINPLISQNVISDRRVFPLFVNAWTDNPKTEKPIWYSDRPKTTAPPAHTKEQDRITQLKGLTFPMSAQYSGYLNATKGTFLHYWFVTSQNKPDTDPLVLWLNGGPGASSLMGLFEIIGPFKFSRDGTKLYENYFSWTKVANVLFLEAPRGVGFSYSTDDAEVGPNDEFNDDLAARDNALALKSFFDRFPEFNGRPFYLAGESYGGIYLPTLARELLKIIETNPHINLAGLAIGNPYLNSRTNLDSIVPLAYFKGYLGLSYFDGLTKCCSSSNNSKTENAYPLENCELTKYVDITNNYGYVKKDAQNSTIEECGNALADEQDMMWISNYRNPYNTYTDCYSSPYDDLEASESPSSMKVSVNRREAVQDQQSKDSVLSNVYDFTDQRKLLNLDSTDQYLGMSCSDPLTSYLQDPDVMEQIHVPIPWYSTIDDFKYDTVYYDTSPVFKDILERAKSSGKYLKVLIFNGDADMVCNFLLAQWFIEKLASDLQMNEIQSYQEWTFTQPSTESKFVPVLAGFSKKFSWSNDMAFFSLVTVKGAGHMASQDRPGPMLQLFNNFINNKNLSAQLPSDIIKSTSSSPVNDDKNPHDQPSKRLQDKIWNLPGLTFTPNFAQYSGYLNGNMAGNYLFYWLLEPQYNRETAPVLLWLTGGPGCSSIGSLIMENGPFRVNRDGRTLFENIYSWNKAAYIIYLDSPRGVGFSYQNMSQNPSREWNEELTAQDTLAALKQLYDAYGFLNGRDLYITGESYAGVYVPTLVNYMVKEFEKDNNGMFNGHGVNLKGMVIGNAYFSAKWTLATIFDYLYFHGILQKSQWDAIRTCCVPPNEVYCNLPEDIECEPLENGLLDQLMENPDHIDLYNIYQQCYEMESVPEGLRAHARLATPMVELSTNSSKTKHRFKNFLRKYMVHHYNPSVSLDFEKKANKQPVMDFGLDVEVMFNYASNDPTFSYPCYSLFKIDEYFDQVYVREALHVPDFVQKWAFCSDTINALYDPAYLHGAKDMNTVLNEILDSDYVQQRTKEPFRILLYNGDSDIICSFIKGEFFIEDLVEKNEKGRRISGRHPWYYKTSNTSSVAGFLKSYEFSQNSNTFAKLDLLTVKGAGHLVPLDRPAQALQMLQNFLANISDYSIQVPYSLQSTPLKKQYQPLATNESAIFDSDKPNSVIESTIPASPLTTPKAEYTPKATTPASSGTNIFMEKLLISFSLLLLMCLHCLI</sequence>
<reference evidence="9" key="1">
    <citation type="submission" date="2022-01" db="EMBL/GenBank/DDBJ databases">
        <title>Genome Sequence Resource for Two Populations of Ditylenchus destructor, the Migratory Endoparasitic Phytonematode.</title>
        <authorList>
            <person name="Zhang H."/>
            <person name="Lin R."/>
            <person name="Xie B."/>
        </authorList>
    </citation>
    <scope>NUCLEOTIDE SEQUENCE</scope>
    <source>
        <strain evidence="9">BazhouSP</strain>
    </source>
</reference>
<feature type="chain" id="PRO_5041767217" description="Carboxypeptidase" evidence="8">
    <location>
        <begin position="34"/>
        <end position="2295"/>
    </location>
</feature>
<dbReference type="Gene3D" id="3.40.50.1820">
    <property type="entry name" value="alpha/beta hydrolase"/>
    <property type="match status" value="5"/>
</dbReference>
<evidence type="ECO:0000256" key="7">
    <source>
        <dbReference type="ARBA" id="ARBA00023180"/>
    </source>
</evidence>
<comment type="similarity">
    <text evidence="2 8">Belongs to the peptidase S10 family.</text>
</comment>
<dbReference type="PANTHER" id="PTHR11802">
    <property type="entry name" value="SERINE PROTEASE FAMILY S10 SERINE CARBOXYPEPTIDASE"/>
    <property type="match status" value="1"/>
</dbReference>
<gene>
    <name evidence="9" type="ORF">DdX_16270</name>
</gene>
<dbReference type="PROSITE" id="PS51257">
    <property type="entry name" value="PROKAR_LIPOPROTEIN"/>
    <property type="match status" value="1"/>
</dbReference>
<dbReference type="Gene3D" id="3.40.50.12670">
    <property type="match status" value="2"/>
</dbReference>
<dbReference type="SUPFAM" id="SSF53474">
    <property type="entry name" value="alpha/beta-Hydrolases"/>
    <property type="match status" value="4"/>
</dbReference>
<comment type="caution">
    <text evidence="9">The sequence shown here is derived from an EMBL/GenBank/DDBJ whole genome shotgun (WGS) entry which is preliminary data.</text>
</comment>
<comment type="subcellular location">
    <subcellularLocation>
        <location evidence="1">Secreted</location>
    </subcellularLocation>
</comment>
<dbReference type="GO" id="GO:0005576">
    <property type="term" value="C:extracellular region"/>
    <property type="evidence" value="ECO:0007669"/>
    <property type="project" value="UniProtKB-SubCell"/>
</dbReference>
<dbReference type="PROSITE" id="PS00560">
    <property type="entry name" value="CARBOXYPEPT_SER_HIS"/>
    <property type="match status" value="1"/>
</dbReference>
<keyword evidence="5 8" id="KW-0378">Hydrolase</keyword>
<evidence type="ECO:0000256" key="4">
    <source>
        <dbReference type="ARBA" id="ARBA00022729"/>
    </source>
</evidence>
<proteinExistence type="inferred from homology"/>
<evidence type="ECO:0000256" key="5">
    <source>
        <dbReference type="ARBA" id="ARBA00022801"/>
    </source>
</evidence>
<evidence type="ECO:0000256" key="6">
    <source>
        <dbReference type="ARBA" id="ARBA00023157"/>
    </source>
</evidence>
<dbReference type="InterPro" id="IPR018202">
    <property type="entry name" value="Ser_caboxypep_ser_AS"/>
</dbReference>
<keyword evidence="8" id="KW-0645">Protease</keyword>
<dbReference type="EMBL" id="JAKKPZ010000125">
    <property type="protein sequence ID" value="KAI1701183.1"/>
    <property type="molecule type" value="Genomic_DNA"/>
</dbReference>
<dbReference type="InterPro" id="IPR001563">
    <property type="entry name" value="Peptidase_S10"/>
</dbReference>
<evidence type="ECO:0000256" key="8">
    <source>
        <dbReference type="RuleBase" id="RU361156"/>
    </source>
</evidence>
<keyword evidence="3" id="KW-0964">Secreted</keyword>
<dbReference type="GO" id="GO:0006508">
    <property type="term" value="P:proteolysis"/>
    <property type="evidence" value="ECO:0007669"/>
    <property type="project" value="UniProtKB-KW"/>
</dbReference>
<dbReference type="PANTHER" id="PTHR11802:SF201">
    <property type="entry name" value="CARBOXYPEPTIDASE"/>
    <property type="match status" value="1"/>
</dbReference>
<dbReference type="PROSITE" id="PS00131">
    <property type="entry name" value="CARBOXYPEPT_SER_SER"/>
    <property type="match status" value="3"/>
</dbReference>
<dbReference type="InterPro" id="IPR029058">
    <property type="entry name" value="AB_hydrolase_fold"/>
</dbReference>
<dbReference type="Pfam" id="PF00450">
    <property type="entry name" value="Peptidase_S10"/>
    <property type="match status" value="4"/>
</dbReference>
<dbReference type="FunFam" id="3.40.50.1820:FF:000222">
    <property type="entry name" value="Carboxypeptidase"/>
    <property type="match status" value="3"/>
</dbReference>
<accession>A0AAD4QWV7</accession>
<protein>
    <recommendedName>
        <fullName evidence="8">Carboxypeptidase</fullName>
        <ecNumber evidence="8">3.4.16.-</ecNumber>
    </recommendedName>
</protein>
<evidence type="ECO:0000256" key="2">
    <source>
        <dbReference type="ARBA" id="ARBA00009431"/>
    </source>
</evidence>
<dbReference type="FunFam" id="3.40.50.1820:FF:000030">
    <property type="entry name" value="Carboxypeptidase"/>
    <property type="match status" value="1"/>
</dbReference>
<keyword evidence="7" id="KW-0325">Glycoprotein</keyword>
<name>A0AAD4QWV7_9BILA</name>